<evidence type="ECO:0000313" key="1">
    <source>
        <dbReference type="EMBL" id="GFO42687.1"/>
    </source>
</evidence>
<dbReference type="Proteomes" id="UP000735302">
    <property type="component" value="Unassembled WGS sequence"/>
</dbReference>
<organism evidence="1 2">
    <name type="scientific">Plakobranchus ocellatus</name>
    <dbReference type="NCBI Taxonomy" id="259542"/>
    <lineage>
        <taxon>Eukaryota</taxon>
        <taxon>Metazoa</taxon>
        <taxon>Spiralia</taxon>
        <taxon>Lophotrochozoa</taxon>
        <taxon>Mollusca</taxon>
        <taxon>Gastropoda</taxon>
        <taxon>Heterobranchia</taxon>
        <taxon>Euthyneura</taxon>
        <taxon>Panpulmonata</taxon>
        <taxon>Sacoglossa</taxon>
        <taxon>Placobranchoidea</taxon>
        <taxon>Plakobranchidae</taxon>
        <taxon>Plakobranchus</taxon>
    </lineage>
</organism>
<evidence type="ECO:0000313" key="2">
    <source>
        <dbReference type="Proteomes" id="UP000735302"/>
    </source>
</evidence>
<comment type="caution">
    <text evidence="1">The sequence shown here is derived from an EMBL/GenBank/DDBJ whole genome shotgun (WGS) entry which is preliminary data.</text>
</comment>
<protein>
    <submittedName>
        <fullName evidence="1">Uncharacterized protein</fullName>
    </submittedName>
</protein>
<dbReference type="AlphaFoldDB" id="A0AAV4DEL2"/>
<gene>
    <name evidence="1" type="ORF">PoB_006919200</name>
</gene>
<accession>A0AAV4DEL2</accession>
<sequence>MGSTIRFFSAENVKSLILTVFEENVRSKGSLGRQDLNWKFIKTDQQCPQTSTYGRPWKLQSIEEITTLQVEDLADNYDPLFRLTGKILRERLEKPCSNNTEVTQSIVPQRHS</sequence>
<dbReference type="EMBL" id="BLXT01007816">
    <property type="protein sequence ID" value="GFO42687.1"/>
    <property type="molecule type" value="Genomic_DNA"/>
</dbReference>
<proteinExistence type="predicted"/>
<name>A0AAV4DEL2_9GAST</name>
<keyword evidence="2" id="KW-1185">Reference proteome</keyword>
<reference evidence="1 2" key="1">
    <citation type="journal article" date="2021" name="Elife">
        <title>Chloroplast acquisition without the gene transfer in kleptoplastic sea slugs, Plakobranchus ocellatus.</title>
        <authorList>
            <person name="Maeda T."/>
            <person name="Takahashi S."/>
            <person name="Yoshida T."/>
            <person name="Shimamura S."/>
            <person name="Takaki Y."/>
            <person name="Nagai Y."/>
            <person name="Toyoda A."/>
            <person name="Suzuki Y."/>
            <person name="Arimoto A."/>
            <person name="Ishii H."/>
            <person name="Satoh N."/>
            <person name="Nishiyama T."/>
            <person name="Hasebe M."/>
            <person name="Maruyama T."/>
            <person name="Minagawa J."/>
            <person name="Obokata J."/>
            <person name="Shigenobu S."/>
        </authorList>
    </citation>
    <scope>NUCLEOTIDE SEQUENCE [LARGE SCALE GENOMIC DNA]</scope>
</reference>